<evidence type="ECO:0000259" key="2">
    <source>
        <dbReference type="PROSITE" id="PS50887"/>
    </source>
</evidence>
<dbReference type="InterPro" id="IPR029787">
    <property type="entry name" value="Nucleotide_cyclase"/>
</dbReference>
<dbReference type="NCBIfam" id="TIGR00254">
    <property type="entry name" value="GGDEF"/>
    <property type="match status" value="1"/>
</dbReference>
<evidence type="ECO:0000259" key="1">
    <source>
        <dbReference type="PROSITE" id="PS50883"/>
    </source>
</evidence>
<dbReference type="Gene3D" id="3.30.70.270">
    <property type="match status" value="1"/>
</dbReference>
<evidence type="ECO:0000313" key="4">
    <source>
        <dbReference type="Proteomes" id="UP001247805"/>
    </source>
</evidence>
<dbReference type="EMBL" id="JAWDIO010000002">
    <property type="protein sequence ID" value="MDU0355447.1"/>
    <property type="molecule type" value="Genomic_DNA"/>
</dbReference>
<gene>
    <name evidence="3" type="ORF">RS130_17405</name>
</gene>
<dbReference type="PANTHER" id="PTHR33121:SF79">
    <property type="entry name" value="CYCLIC DI-GMP PHOSPHODIESTERASE PDED-RELATED"/>
    <property type="match status" value="1"/>
</dbReference>
<feature type="domain" description="EAL" evidence="1">
    <location>
        <begin position="171"/>
        <end position="424"/>
    </location>
</feature>
<name>A0ABU3SZK6_9ALTE</name>
<dbReference type="EC" id="2.7.7.65" evidence="3"/>
<dbReference type="PROSITE" id="PS50883">
    <property type="entry name" value="EAL"/>
    <property type="match status" value="1"/>
</dbReference>
<protein>
    <submittedName>
        <fullName evidence="3">Bifunctional diguanylate cyclase/phosphodiesterase</fullName>
        <ecNumber evidence="3">2.7.7.65</ecNumber>
        <ecNumber evidence="3">3.1.4.52</ecNumber>
    </submittedName>
</protein>
<reference evidence="3 4" key="1">
    <citation type="submission" date="2023-10" db="EMBL/GenBank/DDBJ databases">
        <title>Glaciecola aquimarina strain GGW-M5 nov., isolated from a coastal seawater.</title>
        <authorList>
            <person name="Bayburt H."/>
            <person name="Kim J.M."/>
            <person name="Choi B.J."/>
            <person name="Jeon C.O."/>
        </authorList>
    </citation>
    <scope>NUCLEOTIDE SEQUENCE [LARGE SCALE GENOMIC DNA]</scope>
    <source>
        <strain evidence="3 4">KCTC 32108</strain>
    </source>
</reference>
<dbReference type="SUPFAM" id="SSF141868">
    <property type="entry name" value="EAL domain-like"/>
    <property type="match status" value="1"/>
</dbReference>
<dbReference type="GO" id="GO:0071111">
    <property type="term" value="F:cyclic-guanylate-specific phosphodiesterase activity"/>
    <property type="evidence" value="ECO:0007669"/>
    <property type="project" value="UniProtKB-EC"/>
</dbReference>
<dbReference type="SMART" id="SM00267">
    <property type="entry name" value="GGDEF"/>
    <property type="match status" value="1"/>
</dbReference>
<dbReference type="Gene3D" id="3.20.20.450">
    <property type="entry name" value="EAL domain"/>
    <property type="match status" value="1"/>
</dbReference>
<dbReference type="SUPFAM" id="SSF55073">
    <property type="entry name" value="Nucleotide cyclase"/>
    <property type="match status" value="1"/>
</dbReference>
<dbReference type="Proteomes" id="UP001247805">
    <property type="component" value="Unassembled WGS sequence"/>
</dbReference>
<dbReference type="SMART" id="SM00052">
    <property type="entry name" value="EAL"/>
    <property type="match status" value="1"/>
</dbReference>
<dbReference type="PANTHER" id="PTHR33121">
    <property type="entry name" value="CYCLIC DI-GMP PHOSPHODIESTERASE PDEF"/>
    <property type="match status" value="1"/>
</dbReference>
<keyword evidence="3" id="KW-0378">Hydrolase</keyword>
<feature type="domain" description="GGDEF" evidence="2">
    <location>
        <begin position="29"/>
        <end position="162"/>
    </location>
</feature>
<dbReference type="RefSeq" id="WP_316026985.1">
    <property type="nucleotide sequence ID" value="NZ_JAWDIO010000002.1"/>
</dbReference>
<dbReference type="CDD" id="cd01949">
    <property type="entry name" value="GGDEF"/>
    <property type="match status" value="1"/>
</dbReference>
<dbReference type="InterPro" id="IPR001633">
    <property type="entry name" value="EAL_dom"/>
</dbReference>
<dbReference type="GO" id="GO:0052621">
    <property type="term" value="F:diguanylate cyclase activity"/>
    <property type="evidence" value="ECO:0007669"/>
    <property type="project" value="UniProtKB-EC"/>
</dbReference>
<organism evidence="3 4">
    <name type="scientific">Paraglaciecola aquimarina</name>
    <dbReference type="NCBI Taxonomy" id="1235557"/>
    <lineage>
        <taxon>Bacteria</taxon>
        <taxon>Pseudomonadati</taxon>
        <taxon>Pseudomonadota</taxon>
        <taxon>Gammaproteobacteria</taxon>
        <taxon>Alteromonadales</taxon>
        <taxon>Alteromonadaceae</taxon>
        <taxon>Paraglaciecola</taxon>
    </lineage>
</organism>
<evidence type="ECO:0000313" key="3">
    <source>
        <dbReference type="EMBL" id="MDU0355447.1"/>
    </source>
</evidence>
<sequence length="436" mass="48656">MQYTHESLATIPNRYAFLDNIEKLLVADSHQSLFLIDVVRFSDVSSSLGYDFGDKILLEIANRIIYIADNKAVFGRISGDIFGLVLSGTQNQAQLHEFYSHLISHFKTPIQCDDHAFIVDFNVGVASNPLRNKNINSLFSLAEMALRQAKSNKFDNFQYANEINNSEGGRSLTLKADLTRALAQNELEIYLQPVIDLNSLEILGAECLLRWNHPLDGVLFPGALIEAAESYNMMNEVGYWVLNAAFEHAAKLNRVGLQLKISVNMSPTQLYDLDFVKSLREMSVRHGVKMCQFELELTEDVALSNSLLVKKQLSQIRSLGVSVAIDDFGKGYSNLGYLRNIDIDTIKIDKSFIMEINQSPINKAIVEASLLIAKAAKCGLVAEGIEDISHLHILREIGIQKGQGYLFSKAICLDDFIDLAYKDMSVGTSMIRAMNS</sequence>
<proteinExistence type="predicted"/>
<dbReference type="InterPro" id="IPR035919">
    <property type="entry name" value="EAL_sf"/>
</dbReference>
<keyword evidence="3" id="KW-0808">Transferase</keyword>
<dbReference type="PROSITE" id="PS50887">
    <property type="entry name" value="GGDEF"/>
    <property type="match status" value="1"/>
</dbReference>
<dbReference type="InterPro" id="IPR043128">
    <property type="entry name" value="Rev_trsase/Diguanyl_cyclase"/>
</dbReference>
<dbReference type="EC" id="3.1.4.52" evidence="3"/>
<accession>A0ABU3SZK6</accession>
<dbReference type="InterPro" id="IPR050706">
    <property type="entry name" value="Cyclic-di-GMP_PDE-like"/>
</dbReference>
<comment type="caution">
    <text evidence="3">The sequence shown here is derived from an EMBL/GenBank/DDBJ whole genome shotgun (WGS) entry which is preliminary data.</text>
</comment>
<dbReference type="CDD" id="cd01948">
    <property type="entry name" value="EAL"/>
    <property type="match status" value="1"/>
</dbReference>
<dbReference type="InterPro" id="IPR000160">
    <property type="entry name" value="GGDEF_dom"/>
</dbReference>
<keyword evidence="4" id="KW-1185">Reference proteome</keyword>
<dbReference type="Pfam" id="PF00990">
    <property type="entry name" value="GGDEF"/>
    <property type="match status" value="1"/>
</dbReference>
<dbReference type="Pfam" id="PF00563">
    <property type="entry name" value="EAL"/>
    <property type="match status" value="1"/>
</dbReference>
<keyword evidence="3" id="KW-0548">Nucleotidyltransferase</keyword>